<evidence type="ECO:0000313" key="2">
    <source>
        <dbReference type="Proteomes" id="UP001151760"/>
    </source>
</evidence>
<keyword evidence="2" id="KW-1185">Reference proteome</keyword>
<dbReference type="Proteomes" id="UP001151760">
    <property type="component" value="Unassembled WGS sequence"/>
</dbReference>
<protein>
    <recommendedName>
        <fullName evidence="3">Retrovirus-related Pol polyprotein from transposon TNT 1-94</fullName>
    </recommendedName>
</protein>
<gene>
    <name evidence="1" type="ORF">Tco_0877621</name>
</gene>
<comment type="caution">
    <text evidence="1">The sequence shown here is derived from an EMBL/GenBank/DDBJ whole genome shotgun (WGS) entry which is preliminary data.</text>
</comment>
<reference evidence="1" key="2">
    <citation type="submission" date="2022-01" db="EMBL/GenBank/DDBJ databases">
        <authorList>
            <person name="Yamashiro T."/>
            <person name="Shiraishi A."/>
            <person name="Satake H."/>
            <person name="Nakayama K."/>
        </authorList>
    </citation>
    <scope>NUCLEOTIDE SEQUENCE</scope>
</reference>
<sequence>MTPSWWVPQIVTNGSTSQIPKTFQPKNKGLIAKTFDHDEEEVLDDEEITEVKVLMALADDELIVGKNHARNGEWIDITMRKGASPSSKNVSATVTVSETEQITPSVTTKLVQMLIDEKILKAKAKPFPPCTHCGFNNHRPDDCKNYTECDIYGSYNHFTLGHNHVIHIRGGVLAESSQSS</sequence>
<accession>A0ABQ5BVK6</accession>
<evidence type="ECO:0008006" key="3">
    <source>
        <dbReference type="Google" id="ProtNLM"/>
    </source>
</evidence>
<evidence type="ECO:0000313" key="1">
    <source>
        <dbReference type="EMBL" id="GJT18915.1"/>
    </source>
</evidence>
<dbReference type="EMBL" id="BQNB010013677">
    <property type="protein sequence ID" value="GJT18915.1"/>
    <property type="molecule type" value="Genomic_DNA"/>
</dbReference>
<organism evidence="1 2">
    <name type="scientific">Tanacetum coccineum</name>
    <dbReference type="NCBI Taxonomy" id="301880"/>
    <lineage>
        <taxon>Eukaryota</taxon>
        <taxon>Viridiplantae</taxon>
        <taxon>Streptophyta</taxon>
        <taxon>Embryophyta</taxon>
        <taxon>Tracheophyta</taxon>
        <taxon>Spermatophyta</taxon>
        <taxon>Magnoliopsida</taxon>
        <taxon>eudicotyledons</taxon>
        <taxon>Gunneridae</taxon>
        <taxon>Pentapetalae</taxon>
        <taxon>asterids</taxon>
        <taxon>campanulids</taxon>
        <taxon>Asterales</taxon>
        <taxon>Asteraceae</taxon>
        <taxon>Asteroideae</taxon>
        <taxon>Anthemideae</taxon>
        <taxon>Anthemidinae</taxon>
        <taxon>Tanacetum</taxon>
    </lineage>
</organism>
<name>A0ABQ5BVK6_9ASTR</name>
<reference evidence="1" key="1">
    <citation type="journal article" date="2022" name="Int. J. Mol. Sci.">
        <title>Draft Genome of Tanacetum Coccineum: Genomic Comparison of Closely Related Tanacetum-Family Plants.</title>
        <authorList>
            <person name="Yamashiro T."/>
            <person name="Shiraishi A."/>
            <person name="Nakayama K."/>
            <person name="Satake H."/>
        </authorList>
    </citation>
    <scope>NUCLEOTIDE SEQUENCE</scope>
</reference>
<proteinExistence type="predicted"/>